<evidence type="ECO:0000313" key="1">
    <source>
        <dbReference type="EMBL" id="CAB9507208.1"/>
    </source>
</evidence>
<comment type="caution">
    <text evidence="1">The sequence shown here is derived from an EMBL/GenBank/DDBJ whole genome shotgun (WGS) entry which is preliminary data.</text>
</comment>
<evidence type="ECO:0000313" key="2">
    <source>
        <dbReference type="Proteomes" id="UP001153069"/>
    </source>
</evidence>
<proteinExistence type="predicted"/>
<protein>
    <submittedName>
        <fullName evidence="1">Uncharacterized protein</fullName>
    </submittedName>
</protein>
<reference evidence="1" key="1">
    <citation type="submission" date="2020-06" db="EMBL/GenBank/DDBJ databases">
        <authorList>
            <consortium name="Plant Systems Biology data submission"/>
        </authorList>
    </citation>
    <scope>NUCLEOTIDE SEQUENCE</scope>
    <source>
        <strain evidence="1">D6</strain>
    </source>
</reference>
<dbReference type="Proteomes" id="UP001153069">
    <property type="component" value="Unassembled WGS sequence"/>
</dbReference>
<sequence>MTGTEKNFGTSKNHDHLSLSHRTLAKINLRPRHGPRHPKILNPIAKKLIPYSEFSLGNTLQPNPTQPKPMEDRAGVNGAGALCGNQQRHDPWAKRDSCRIIKANYGQIMATTQEVLNTLQRSKDELVRAAVVNNHGPEEELATIDQMIHRHTDFLQRSREFCAQVDEMLQVANEYIERFERGIEAMATLRNNADFIPPGRRNQARG</sequence>
<keyword evidence="2" id="KW-1185">Reference proteome</keyword>
<gene>
    <name evidence="1" type="ORF">SEMRO_297_G110860.1</name>
</gene>
<dbReference type="EMBL" id="CAICTM010000296">
    <property type="protein sequence ID" value="CAB9507208.1"/>
    <property type="molecule type" value="Genomic_DNA"/>
</dbReference>
<organism evidence="1 2">
    <name type="scientific">Seminavis robusta</name>
    <dbReference type="NCBI Taxonomy" id="568900"/>
    <lineage>
        <taxon>Eukaryota</taxon>
        <taxon>Sar</taxon>
        <taxon>Stramenopiles</taxon>
        <taxon>Ochrophyta</taxon>
        <taxon>Bacillariophyta</taxon>
        <taxon>Bacillariophyceae</taxon>
        <taxon>Bacillariophycidae</taxon>
        <taxon>Naviculales</taxon>
        <taxon>Naviculaceae</taxon>
        <taxon>Seminavis</taxon>
    </lineage>
</organism>
<accession>A0A9N8HEB5</accession>
<dbReference type="AlphaFoldDB" id="A0A9N8HEB5"/>
<name>A0A9N8HEB5_9STRA</name>